<keyword evidence="2" id="KW-0804">Transcription</keyword>
<dbReference type="SMART" id="SM00733">
    <property type="entry name" value="Mterf"/>
    <property type="match status" value="7"/>
</dbReference>
<gene>
    <name evidence="4" type="ORF">Fot_06168</name>
</gene>
<keyword evidence="2" id="KW-0805">Transcription regulation</keyword>
<evidence type="ECO:0000256" key="3">
    <source>
        <dbReference type="ARBA" id="ARBA00022946"/>
    </source>
</evidence>
<sequence length="462" mass="52366">MDLANVNTILLDSEAAISPSKLKPFSSEDKAAEKVNGISYMINDCGLSPEIAISTSENVHFDSPERPNVVLNFLAENGFSKSQIAELVQKRPSILLSDLENTLLPKIEFLLQWTGVTKADVLRSIARDHTFLTRIVENQLIPIYNYLKDIIGAEKVATLVRRSSWIFNRTFAKRVIPNVDLLRALAAISPSKLKPFSSEDKAAEKVNGISYMMNDCGLSPEIAISTSENVHFDSPERPDVVLNFLAENGFSKSQIVELVQKRPSILLSDPENTLLPKIEFLLQWTGVTKADVLRSIARDPTFLTRIVENQLIPIYNYLKDIIGAEKVATLVRRSSWIFNRTFAKRVIPNVDFLRALEAIGQKHDQFREIVAEVKEMRFDPLKSTFVLALHARSGEGNKVLWAHCYETYTKWGWSKDDIYKAFKKHPYCMLLFETKISGVLSFLATKMGCESRMIVRHPHLFF</sequence>
<keyword evidence="5" id="KW-1185">Reference proteome</keyword>
<dbReference type="PANTHER" id="PTHR13068:SF166">
    <property type="entry name" value="TRANSCRIPTION TERMINATION FACTOR MTERF15, MITOCHONDRIAL-LIKE"/>
    <property type="match status" value="1"/>
</dbReference>
<dbReference type="Pfam" id="PF02536">
    <property type="entry name" value="mTERF"/>
    <property type="match status" value="2"/>
</dbReference>
<comment type="caution">
    <text evidence="4">The sequence shown here is derived from an EMBL/GenBank/DDBJ whole genome shotgun (WGS) entry which is preliminary data.</text>
</comment>
<proteinExistence type="inferred from homology"/>
<reference evidence="5" key="1">
    <citation type="submission" date="2024-07" db="EMBL/GenBank/DDBJ databases">
        <title>Two chromosome-level genome assemblies of Korean endemic species Abeliophyllum distichum and Forsythia ovata (Oleaceae).</title>
        <authorList>
            <person name="Jang H."/>
        </authorList>
    </citation>
    <scope>NUCLEOTIDE SEQUENCE [LARGE SCALE GENOMIC DNA]</scope>
</reference>
<dbReference type="EMBL" id="JBFOLJ010000002">
    <property type="protein sequence ID" value="KAL2552549.1"/>
    <property type="molecule type" value="Genomic_DNA"/>
</dbReference>
<dbReference type="AlphaFoldDB" id="A0ABD1WSC2"/>
<evidence type="ECO:0000313" key="5">
    <source>
        <dbReference type="Proteomes" id="UP001604277"/>
    </source>
</evidence>
<evidence type="ECO:0000256" key="1">
    <source>
        <dbReference type="ARBA" id="ARBA00007692"/>
    </source>
</evidence>
<dbReference type="GO" id="GO:0006353">
    <property type="term" value="P:DNA-templated transcription termination"/>
    <property type="evidence" value="ECO:0007669"/>
    <property type="project" value="UniProtKB-KW"/>
</dbReference>
<keyword evidence="2" id="KW-0806">Transcription termination</keyword>
<dbReference type="InterPro" id="IPR038538">
    <property type="entry name" value="MTERF_sf"/>
</dbReference>
<name>A0ABD1WSC2_9LAMI</name>
<keyword evidence="3" id="KW-0809">Transit peptide</keyword>
<dbReference type="Proteomes" id="UP001604277">
    <property type="component" value="Unassembled WGS sequence"/>
</dbReference>
<organism evidence="4 5">
    <name type="scientific">Forsythia ovata</name>
    <dbReference type="NCBI Taxonomy" id="205694"/>
    <lineage>
        <taxon>Eukaryota</taxon>
        <taxon>Viridiplantae</taxon>
        <taxon>Streptophyta</taxon>
        <taxon>Embryophyta</taxon>
        <taxon>Tracheophyta</taxon>
        <taxon>Spermatophyta</taxon>
        <taxon>Magnoliopsida</taxon>
        <taxon>eudicotyledons</taxon>
        <taxon>Gunneridae</taxon>
        <taxon>Pentapetalae</taxon>
        <taxon>asterids</taxon>
        <taxon>lamiids</taxon>
        <taxon>Lamiales</taxon>
        <taxon>Oleaceae</taxon>
        <taxon>Forsythieae</taxon>
        <taxon>Forsythia</taxon>
    </lineage>
</organism>
<evidence type="ECO:0000256" key="2">
    <source>
        <dbReference type="ARBA" id="ARBA00022472"/>
    </source>
</evidence>
<evidence type="ECO:0000313" key="4">
    <source>
        <dbReference type="EMBL" id="KAL2552549.1"/>
    </source>
</evidence>
<dbReference type="PANTHER" id="PTHR13068">
    <property type="entry name" value="CGI-12 PROTEIN-RELATED"/>
    <property type="match status" value="1"/>
</dbReference>
<dbReference type="InterPro" id="IPR003690">
    <property type="entry name" value="MTERF"/>
</dbReference>
<comment type="similarity">
    <text evidence="1">Belongs to the mTERF family.</text>
</comment>
<protein>
    <submittedName>
        <fullName evidence="4">Mitochondrial transcription termination factor family protein</fullName>
    </submittedName>
</protein>
<dbReference type="Gene3D" id="1.25.70.10">
    <property type="entry name" value="Transcription termination factor 3, mitochondrial"/>
    <property type="match status" value="2"/>
</dbReference>
<accession>A0ABD1WSC2</accession>